<evidence type="ECO:0000256" key="2">
    <source>
        <dbReference type="SAM" id="MobiDB-lite"/>
    </source>
</evidence>
<name>A0A9J7EUA4_SPOLT</name>
<dbReference type="OrthoDB" id="7417618at2759"/>
<dbReference type="KEGG" id="sliu:111362865"/>
<gene>
    <name evidence="4" type="primary">LOC111362865</name>
</gene>
<evidence type="ECO:0000313" key="3">
    <source>
        <dbReference type="Proteomes" id="UP000301870"/>
    </source>
</evidence>
<keyword evidence="1" id="KW-0175">Coiled coil</keyword>
<dbReference type="Proteomes" id="UP000301870">
    <property type="component" value="Unplaced"/>
</dbReference>
<feature type="region of interest" description="Disordered" evidence="2">
    <location>
        <begin position="201"/>
        <end position="248"/>
    </location>
</feature>
<dbReference type="GeneID" id="111362865"/>
<reference evidence="4" key="1">
    <citation type="submission" date="2025-08" db="UniProtKB">
        <authorList>
            <consortium name="RefSeq"/>
        </authorList>
    </citation>
    <scope>IDENTIFICATION</scope>
    <source>
        <strain evidence="4">Ishihara</strain>
        <tissue evidence="4">Whole body</tissue>
    </source>
</reference>
<feature type="coiled-coil region" evidence="1">
    <location>
        <begin position="1"/>
        <end position="68"/>
    </location>
</feature>
<evidence type="ECO:0000313" key="4">
    <source>
        <dbReference type="RefSeq" id="XP_022835384.1"/>
    </source>
</evidence>
<keyword evidence="3" id="KW-1185">Reference proteome</keyword>
<protein>
    <submittedName>
        <fullName evidence="4">Uncharacterized protein LOC111362865</fullName>
    </submittedName>
</protein>
<organism evidence="3 4">
    <name type="scientific">Spodoptera litura</name>
    <name type="common">Asian cotton leafworm</name>
    <dbReference type="NCBI Taxonomy" id="69820"/>
    <lineage>
        <taxon>Eukaryota</taxon>
        <taxon>Metazoa</taxon>
        <taxon>Ecdysozoa</taxon>
        <taxon>Arthropoda</taxon>
        <taxon>Hexapoda</taxon>
        <taxon>Insecta</taxon>
        <taxon>Pterygota</taxon>
        <taxon>Neoptera</taxon>
        <taxon>Endopterygota</taxon>
        <taxon>Lepidoptera</taxon>
        <taxon>Glossata</taxon>
        <taxon>Ditrysia</taxon>
        <taxon>Noctuoidea</taxon>
        <taxon>Noctuidae</taxon>
        <taxon>Amphipyrinae</taxon>
        <taxon>Spodoptera</taxon>
    </lineage>
</organism>
<proteinExistence type="predicted"/>
<accession>A0A9J7EUA4</accession>
<sequence>MEEIMKTLQNIQHDLAQHKRDMKDMEENIKDAINNHIDQKFNQMETRTKQLEQKLEKQQEDIDYLDKQLRMKRVIFFGVPELEKNYEGLLSTILEIINTKMNVTCQRWEIETVYRLGKKDGKRIRPVIVSTTTTSRKILLLKHKRTLDNTGLYIKDDYSPAVLQKRQELQDELKRRRLEGEKVALRYDKIVKINYNEKSTSVVPPKVTESAPHSANKRFLSESPETESKGQTSDAREQSKQLPKKNKS</sequence>
<dbReference type="AlphaFoldDB" id="A0A9J7EUA4"/>
<dbReference type="RefSeq" id="XP_022835384.1">
    <property type="nucleotide sequence ID" value="XM_022979616.1"/>
</dbReference>
<evidence type="ECO:0000256" key="1">
    <source>
        <dbReference type="SAM" id="Coils"/>
    </source>
</evidence>